<evidence type="ECO:0000313" key="2">
    <source>
        <dbReference type="EMBL" id="PTB36658.1"/>
    </source>
</evidence>
<evidence type="ECO:0000313" key="3">
    <source>
        <dbReference type="Proteomes" id="UP000240493"/>
    </source>
</evidence>
<sequence>MFRPKLALFSSPDEQSGKSLGLVIVYPGGGVKGQTAGTYAKRLSDAGFTTLVYDAAFQGASGGELHFLEDPNGNPDSVDSRKIDVVGIRAGGGYAIAAAKGDHGLKAVATVSMVEALHAAAAHITAEVKGAERASAPCVPPQPDDKTPRDMKEASDYYLTLRAQHPRAAEKMLYLIFPRLLTFDAFHLVDIFLTQPVLLIAGAEAGSPWHTEKLDKLFGGATRKLIVPKAAHMDFL</sequence>
<dbReference type="AlphaFoldDB" id="A0A2T3YVQ8"/>
<dbReference type="OrthoDB" id="2498029at2759"/>
<dbReference type="SUPFAM" id="SSF53474">
    <property type="entry name" value="alpha/beta-Hydrolases"/>
    <property type="match status" value="1"/>
</dbReference>
<evidence type="ECO:0000256" key="1">
    <source>
        <dbReference type="ARBA" id="ARBA00029464"/>
    </source>
</evidence>
<gene>
    <name evidence="2" type="ORF">M441DRAFT_73450</name>
</gene>
<protein>
    <recommendedName>
        <fullName evidence="4">Serine aminopeptidase S33 domain-containing protein</fullName>
    </recommendedName>
</protein>
<name>A0A2T3YVQ8_TRIA4</name>
<evidence type="ECO:0008006" key="4">
    <source>
        <dbReference type="Google" id="ProtNLM"/>
    </source>
</evidence>
<dbReference type="Gene3D" id="3.40.50.1820">
    <property type="entry name" value="alpha/beta hydrolase"/>
    <property type="match status" value="1"/>
</dbReference>
<dbReference type="InterPro" id="IPR029058">
    <property type="entry name" value="AB_hydrolase_fold"/>
</dbReference>
<dbReference type="STRING" id="1042311.A0A2T3YVQ8"/>
<dbReference type="EMBL" id="KZ679270">
    <property type="protein sequence ID" value="PTB36658.1"/>
    <property type="molecule type" value="Genomic_DNA"/>
</dbReference>
<keyword evidence="3" id="KW-1185">Reference proteome</keyword>
<dbReference type="PANTHER" id="PTHR47751">
    <property type="entry name" value="SUPERFAMILY HYDROLASE, PUTATIVE (AFU_ORTHOLOGUE AFUA_2G16580)-RELATED"/>
    <property type="match status" value="1"/>
</dbReference>
<organism evidence="2 3">
    <name type="scientific">Trichoderma asperellum (strain ATCC 204424 / CBS 433.97 / NBRC 101777)</name>
    <dbReference type="NCBI Taxonomy" id="1042311"/>
    <lineage>
        <taxon>Eukaryota</taxon>
        <taxon>Fungi</taxon>
        <taxon>Dikarya</taxon>
        <taxon>Ascomycota</taxon>
        <taxon>Pezizomycotina</taxon>
        <taxon>Sordariomycetes</taxon>
        <taxon>Hypocreomycetidae</taxon>
        <taxon>Hypocreales</taxon>
        <taxon>Hypocreaceae</taxon>
        <taxon>Trichoderma</taxon>
    </lineage>
</organism>
<reference evidence="2 3" key="1">
    <citation type="submission" date="2016-07" db="EMBL/GenBank/DDBJ databases">
        <title>Multiple horizontal gene transfer events from other fungi enriched the ability of initially mycotrophic Trichoderma (Ascomycota) to feed on dead plant biomass.</title>
        <authorList>
            <consortium name="DOE Joint Genome Institute"/>
            <person name="Aerts A."/>
            <person name="Atanasova L."/>
            <person name="Chenthamara K."/>
            <person name="Zhang J."/>
            <person name="Grujic M."/>
            <person name="Henrissat B."/>
            <person name="Kuo A."/>
            <person name="Salamov A."/>
            <person name="Lipzen A."/>
            <person name="Labutti K."/>
            <person name="Barry K."/>
            <person name="Miao Y."/>
            <person name="Rahimi M.J."/>
            <person name="Shen Q."/>
            <person name="Grigoriev I.V."/>
            <person name="Kubicek C.P."/>
            <person name="Druzhinina I.S."/>
        </authorList>
    </citation>
    <scope>NUCLEOTIDE SEQUENCE [LARGE SCALE GENOMIC DNA]</scope>
    <source>
        <strain evidence="2 3">CBS 433.97</strain>
    </source>
</reference>
<accession>A0A2T3YVQ8</accession>
<dbReference type="Proteomes" id="UP000240493">
    <property type="component" value="Unassembled WGS sequence"/>
</dbReference>
<dbReference type="PANTHER" id="PTHR47751:SF1">
    <property type="entry name" value="SUPERFAMILY HYDROLASE, PUTATIVE (AFU_ORTHOLOGUE AFUA_2G16580)-RELATED"/>
    <property type="match status" value="1"/>
</dbReference>
<comment type="similarity">
    <text evidence="1">Belongs to the polyketide transferase af380 family.</text>
</comment>
<dbReference type="InterPro" id="IPR051411">
    <property type="entry name" value="Polyketide_trans_af380"/>
</dbReference>
<proteinExistence type="inferred from homology"/>